<proteinExistence type="predicted"/>
<keyword evidence="2" id="KW-1185">Reference proteome</keyword>
<evidence type="ECO:0000313" key="1">
    <source>
        <dbReference type="EMBL" id="VEL29932.1"/>
    </source>
</evidence>
<evidence type="ECO:0000313" key="2">
    <source>
        <dbReference type="Proteomes" id="UP000784294"/>
    </source>
</evidence>
<name>A0A3S5AVZ8_9PLAT</name>
<sequence>MITLGVANKAEALTRAGLHNRACCEVNILPIGGLIGLAVGLITISTEDTMDTDCGGHCSGIVRIDGDIAV</sequence>
<accession>A0A3S5AVZ8</accession>
<dbReference type="AlphaFoldDB" id="A0A3S5AVZ8"/>
<organism evidence="1 2">
    <name type="scientific">Protopolystoma xenopodis</name>
    <dbReference type="NCBI Taxonomy" id="117903"/>
    <lineage>
        <taxon>Eukaryota</taxon>
        <taxon>Metazoa</taxon>
        <taxon>Spiralia</taxon>
        <taxon>Lophotrochozoa</taxon>
        <taxon>Platyhelminthes</taxon>
        <taxon>Monogenea</taxon>
        <taxon>Polyopisthocotylea</taxon>
        <taxon>Polystomatidea</taxon>
        <taxon>Polystomatidae</taxon>
        <taxon>Protopolystoma</taxon>
    </lineage>
</organism>
<dbReference type="EMBL" id="CAAALY010107796">
    <property type="protein sequence ID" value="VEL29932.1"/>
    <property type="molecule type" value="Genomic_DNA"/>
</dbReference>
<dbReference type="Proteomes" id="UP000784294">
    <property type="component" value="Unassembled WGS sequence"/>
</dbReference>
<protein>
    <submittedName>
        <fullName evidence="1">Uncharacterized protein</fullName>
    </submittedName>
</protein>
<gene>
    <name evidence="1" type="ORF">PXEA_LOCUS23372</name>
</gene>
<comment type="caution">
    <text evidence="1">The sequence shown here is derived from an EMBL/GenBank/DDBJ whole genome shotgun (WGS) entry which is preliminary data.</text>
</comment>
<reference evidence="1" key="1">
    <citation type="submission" date="2018-11" db="EMBL/GenBank/DDBJ databases">
        <authorList>
            <consortium name="Pathogen Informatics"/>
        </authorList>
    </citation>
    <scope>NUCLEOTIDE SEQUENCE</scope>
</reference>